<feature type="region of interest" description="Disordered" evidence="1">
    <location>
        <begin position="1"/>
        <end position="96"/>
    </location>
</feature>
<feature type="compositionally biased region" description="Basic residues" evidence="1">
    <location>
        <begin position="49"/>
        <end position="61"/>
    </location>
</feature>
<protein>
    <submittedName>
        <fullName evidence="2">Uncharacterized protein</fullName>
    </submittedName>
</protein>
<evidence type="ECO:0000313" key="3">
    <source>
        <dbReference type="Proteomes" id="UP000054498"/>
    </source>
</evidence>
<feature type="compositionally biased region" description="Gly residues" evidence="1">
    <location>
        <begin position="1"/>
        <end position="10"/>
    </location>
</feature>
<dbReference type="GeneID" id="25739881"/>
<gene>
    <name evidence="2" type="ORF">MNEG_7005</name>
</gene>
<dbReference type="KEGG" id="mng:MNEG_7005"/>
<feature type="non-terminal residue" evidence="2">
    <location>
        <position position="96"/>
    </location>
</feature>
<evidence type="ECO:0000256" key="1">
    <source>
        <dbReference type="SAM" id="MobiDB-lite"/>
    </source>
</evidence>
<dbReference type="AlphaFoldDB" id="A0A0D2L0M2"/>
<reference evidence="2 3" key="1">
    <citation type="journal article" date="2013" name="BMC Genomics">
        <title>Reconstruction of the lipid metabolism for the microalga Monoraphidium neglectum from its genome sequence reveals characteristics suitable for biofuel production.</title>
        <authorList>
            <person name="Bogen C."/>
            <person name="Al-Dilaimi A."/>
            <person name="Albersmeier A."/>
            <person name="Wichmann J."/>
            <person name="Grundmann M."/>
            <person name="Rupp O."/>
            <person name="Lauersen K.J."/>
            <person name="Blifernez-Klassen O."/>
            <person name="Kalinowski J."/>
            <person name="Goesmann A."/>
            <person name="Mussgnug J.H."/>
            <person name="Kruse O."/>
        </authorList>
    </citation>
    <scope>NUCLEOTIDE SEQUENCE [LARGE SCALE GENOMIC DNA]</scope>
    <source>
        <strain evidence="2 3">SAG 48.87</strain>
    </source>
</reference>
<feature type="compositionally biased region" description="Low complexity" evidence="1">
    <location>
        <begin position="75"/>
        <end position="89"/>
    </location>
</feature>
<accession>A0A0D2L0M2</accession>
<proteinExistence type="predicted"/>
<organism evidence="2 3">
    <name type="scientific">Monoraphidium neglectum</name>
    <dbReference type="NCBI Taxonomy" id="145388"/>
    <lineage>
        <taxon>Eukaryota</taxon>
        <taxon>Viridiplantae</taxon>
        <taxon>Chlorophyta</taxon>
        <taxon>core chlorophytes</taxon>
        <taxon>Chlorophyceae</taxon>
        <taxon>CS clade</taxon>
        <taxon>Sphaeropleales</taxon>
        <taxon>Selenastraceae</taxon>
        <taxon>Monoraphidium</taxon>
    </lineage>
</organism>
<dbReference type="Proteomes" id="UP000054498">
    <property type="component" value="Unassembled WGS sequence"/>
</dbReference>
<dbReference type="RefSeq" id="XP_013899978.1">
    <property type="nucleotide sequence ID" value="XM_014044524.1"/>
</dbReference>
<evidence type="ECO:0000313" key="2">
    <source>
        <dbReference type="EMBL" id="KIZ00959.1"/>
    </source>
</evidence>
<keyword evidence="3" id="KW-1185">Reference proteome</keyword>
<name>A0A0D2L0M2_9CHLO</name>
<sequence>MDGLLTGSGGAAYFDGSPPRQAPPSTASDQRPPPDQAPPAGAPPPARARPARQRAARVRKRVSGEGSESDASYKQSSQSGWESASGSEGYLPKKRK</sequence>
<feature type="compositionally biased region" description="Pro residues" evidence="1">
    <location>
        <begin position="31"/>
        <end position="47"/>
    </location>
</feature>
<dbReference type="EMBL" id="KK101419">
    <property type="protein sequence ID" value="KIZ00959.1"/>
    <property type="molecule type" value="Genomic_DNA"/>
</dbReference>